<comment type="caution">
    <text evidence="1">The sequence shown here is derived from an EMBL/GenBank/DDBJ whole genome shotgun (WGS) entry which is preliminary data.</text>
</comment>
<accession>A0A8H7I5M9</accession>
<dbReference type="Proteomes" id="UP000614334">
    <property type="component" value="Unassembled WGS sequence"/>
</dbReference>
<evidence type="ECO:0000313" key="2">
    <source>
        <dbReference type="Proteomes" id="UP000614334"/>
    </source>
</evidence>
<proteinExistence type="predicted"/>
<protein>
    <submittedName>
        <fullName evidence="1">Uncharacterized protein</fullName>
    </submittedName>
</protein>
<organism evidence="1 2">
    <name type="scientific">Rhizoctonia solani</name>
    <dbReference type="NCBI Taxonomy" id="456999"/>
    <lineage>
        <taxon>Eukaryota</taxon>
        <taxon>Fungi</taxon>
        <taxon>Dikarya</taxon>
        <taxon>Basidiomycota</taxon>
        <taxon>Agaricomycotina</taxon>
        <taxon>Agaricomycetes</taxon>
        <taxon>Cantharellales</taxon>
        <taxon>Ceratobasidiaceae</taxon>
        <taxon>Rhizoctonia</taxon>
    </lineage>
</organism>
<reference evidence="1" key="1">
    <citation type="submission" date="2020-09" db="EMBL/GenBank/DDBJ databases">
        <title>Comparative genome analyses of four rice-infecting Rhizoctonia solani isolates reveal extensive enrichment of homogalacturonan modification genes.</title>
        <authorList>
            <person name="Lee D.-Y."/>
            <person name="Jeon J."/>
            <person name="Kim K.-T."/>
            <person name="Cheong K."/>
            <person name="Song H."/>
            <person name="Choi G."/>
            <person name="Ko J."/>
            <person name="Opiyo S.O."/>
            <person name="Zuo S."/>
            <person name="Madhav S."/>
            <person name="Lee Y.-H."/>
            <person name="Wang G.-L."/>
        </authorList>
    </citation>
    <scope>NUCLEOTIDE SEQUENCE</scope>
    <source>
        <strain evidence="1">AG1-IA B2</strain>
    </source>
</reference>
<name>A0A8H7I5M9_9AGAM</name>
<sequence length="310" mass="33634">MEGPNSFHEYDSSGTPVVLVPSISVAANAAFESLAPSEIRNLSPDYQPMALCISAESSAESSAVDTELQIVLPEKSANDKPVISQAELVSDLGINCLVPEEPTTPSRGDNIDQISIYSSISTDKGLPSPAINTRSLDNSSESDIRVETPILQGSKLPSTPISGMSSSTMHLFTKQTNPECSLPPDKLTPYESVASKVLKLGNRNDNTLAATPISEHLCQYEPLDGQLDMSTTRSYKYNQELERKHLTYKPEAIEPNKPDTNLCISSLDTQASGTAEEQALQHITGPSYQDNFTFTVRSAQHKHHGCLNRL</sequence>
<gene>
    <name evidence="1" type="ORF">RHS01_08402</name>
</gene>
<dbReference type="AlphaFoldDB" id="A0A8H7I5M9"/>
<evidence type="ECO:0000313" key="1">
    <source>
        <dbReference type="EMBL" id="KAF8751792.1"/>
    </source>
</evidence>
<dbReference type="EMBL" id="JACYCF010000017">
    <property type="protein sequence ID" value="KAF8751792.1"/>
    <property type="molecule type" value="Genomic_DNA"/>
</dbReference>